<dbReference type="Proteomes" id="UP000182350">
    <property type="component" value="Unassembled WGS sequence"/>
</dbReference>
<evidence type="ECO:0000259" key="1">
    <source>
        <dbReference type="SMART" id="SM00287"/>
    </source>
</evidence>
<dbReference type="AlphaFoldDB" id="A0A1K1ZT47"/>
<protein>
    <submittedName>
        <fullName evidence="2">SH3 domain-containing protein</fullName>
    </submittedName>
</protein>
<organism evidence="2 3">
    <name type="scientific">Marinospirillum alkaliphilum DSM 21637</name>
    <dbReference type="NCBI Taxonomy" id="1122209"/>
    <lineage>
        <taxon>Bacteria</taxon>
        <taxon>Pseudomonadati</taxon>
        <taxon>Pseudomonadota</taxon>
        <taxon>Gammaproteobacteria</taxon>
        <taxon>Oceanospirillales</taxon>
        <taxon>Oceanospirillaceae</taxon>
        <taxon>Marinospirillum</taxon>
    </lineage>
</organism>
<keyword evidence="3" id="KW-1185">Reference proteome</keyword>
<dbReference type="SMART" id="SM00287">
    <property type="entry name" value="SH3b"/>
    <property type="match status" value="1"/>
</dbReference>
<dbReference type="InterPro" id="IPR003646">
    <property type="entry name" value="SH3-like_bac-type"/>
</dbReference>
<accession>A0A1K1ZT47</accession>
<feature type="domain" description="SH3b" evidence="1">
    <location>
        <begin position="52"/>
        <end position="115"/>
    </location>
</feature>
<dbReference type="EMBL" id="FPJW01000013">
    <property type="protein sequence ID" value="SFX77337.1"/>
    <property type="molecule type" value="Genomic_DNA"/>
</dbReference>
<dbReference type="Pfam" id="PF08239">
    <property type="entry name" value="SH3_3"/>
    <property type="match status" value="1"/>
</dbReference>
<sequence length="260" mass="28893">MAGGQDKMKGTSNNTLRLKTRLELSSWSNLLSVLVLVLVIGFCSVSVQASETETWRVSVPVGNVRAAPQGDAALVIQLPAGTQVVELERSGVWLRVRLPDGQEAWMHQVTLTQAVELFGQPLLSTDRASLRAAIQAANVAVVREVDGYPYDLYDPSGWMAGATEMAVGYTPGQQQFAVAEITFRSFNDTEQVRRIADQVSRELGPWQRVLGRRAEGPVEFEWRRGELRILVHRGWPDTTTYLTYEVPTRLQALNAQLDNQ</sequence>
<evidence type="ECO:0000313" key="2">
    <source>
        <dbReference type="EMBL" id="SFX77337.1"/>
    </source>
</evidence>
<name>A0A1K1ZT47_9GAMM</name>
<dbReference type="STRING" id="1122209.SAMN02745752_02834"/>
<reference evidence="2 3" key="1">
    <citation type="submission" date="2016-11" db="EMBL/GenBank/DDBJ databases">
        <authorList>
            <person name="Jaros S."/>
            <person name="Januszkiewicz K."/>
            <person name="Wedrychowicz H."/>
        </authorList>
    </citation>
    <scope>NUCLEOTIDE SEQUENCE [LARGE SCALE GENOMIC DNA]</scope>
    <source>
        <strain evidence="2 3">DSM 21637</strain>
    </source>
</reference>
<gene>
    <name evidence="2" type="ORF">SAMN02745752_02834</name>
</gene>
<dbReference type="OrthoDB" id="5886447at2"/>
<dbReference type="Gene3D" id="2.30.30.40">
    <property type="entry name" value="SH3 Domains"/>
    <property type="match status" value="1"/>
</dbReference>
<evidence type="ECO:0000313" key="3">
    <source>
        <dbReference type="Proteomes" id="UP000182350"/>
    </source>
</evidence>
<proteinExistence type="predicted"/>